<dbReference type="EMBL" id="LIAE01003300">
    <property type="protein sequence ID" value="PAV93876.1"/>
    <property type="molecule type" value="Genomic_DNA"/>
</dbReference>
<feature type="region of interest" description="Disordered" evidence="1">
    <location>
        <begin position="1"/>
        <end position="69"/>
    </location>
</feature>
<sequence length="69" mass="7333">MMELNRPVATMPYSATLPPDVRVTTSSTTLAAAKPASRRRGENLASSHAPAKRPTMAQPQLPMDTSAPT</sequence>
<dbReference type="AlphaFoldDB" id="A0A2A2M611"/>
<evidence type="ECO:0000256" key="1">
    <source>
        <dbReference type="SAM" id="MobiDB-lite"/>
    </source>
</evidence>
<protein>
    <submittedName>
        <fullName evidence="2">Uncharacterized protein</fullName>
    </submittedName>
</protein>
<name>A0A2A2M611_9BILA</name>
<gene>
    <name evidence="2" type="ORF">WR25_25068</name>
</gene>
<dbReference type="Proteomes" id="UP000218231">
    <property type="component" value="Unassembled WGS sequence"/>
</dbReference>
<comment type="caution">
    <text evidence="2">The sequence shown here is derived from an EMBL/GenBank/DDBJ whole genome shotgun (WGS) entry which is preliminary data.</text>
</comment>
<evidence type="ECO:0000313" key="3">
    <source>
        <dbReference type="Proteomes" id="UP000218231"/>
    </source>
</evidence>
<accession>A0A2A2M611</accession>
<proteinExistence type="predicted"/>
<organism evidence="2 3">
    <name type="scientific">Diploscapter pachys</name>
    <dbReference type="NCBI Taxonomy" id="2018661"/>
    <lineage>
        <taxon>Eukaryota</taxon>
        <taxon>Metazoa</taxon>
        <taxon>Ecdysozoa</taxon>
        <taxon>Nematoda</taxon>
        <taxon>Chromadorea</taxon>
        <taxon>Rhabditida</taxon>
        <taxon>Rhabditina</taxon>
        <taxon>Rhabditomorpha</taxon>
        <taxon>Rhabditoidea</taxon>
        <taxon>Rhabditidae</taxon>
        <taxon>Diploscapter</taxon>
    </lineage>
</organism>
<keyword evidence="3" id="KW-1185">Reference proteome</keyword>
<evidence type="ECO:0000313" key="2">
    <source>
        <dbReference type="EMBL" id="PAV93876.1"/>
    </source>
</evidence>
<reference evidence="2 3" key="1">
    <citation type="journal article" date="2017" name="Curr. Biol.">
        <title>Genome architecture and evolution of a unichromosomal asexual nematode.</title>
        <authorList>
            <person name="Fradin H."/>
            <person name="Zegar C."/>
            <person name="Gutwein M."/>
            <person name="Lucas J."/>
            <person name="Kovtun M."/>
            <person name="Corcoran D."/>
            <person name="Baugh L.R."/>
            <person name="Kiontke K."/>
            <person name="Gunsalus K."/>
            <person name="Fitch D.H."/>
            <person name="Piano F."/>
        </authorList>
    </citation>
    <scope>NUCLEOTIDE SEQUENCE [LARGE SCALE GENOMIC DNA]</scope>
    <source>
        <strain evidence="2">PF1309</strain>
    </source>
</reference>